<evidence type="ECO:0000313" key="7">
    <source>
        <dbReference type="EMBL" id="HIU49329.1"/>
    </source>
</evidence>
<accession>A0A9D1LWI7</accession>
<feature type="transmembrane region" description="Helical" evidence="5">
    <location>
        <begin position="111"/>
        <end position="129"/>
    </location>
</feature>
<dbReference type="PANTHER" id="PTHR37422:SF13">
    <property type="entry name" value="LIPOPOLYSACCHARIDE BIOSYNTHESIS PROTEIN PA4999-RELATED"/>
    <property type="match status" value="1"/>
</dbReference>
<evidence type="ECO:0000259" key="6">
    <source>
        <dbReference type="Pfam" id="PF04932"/>
    </source>
</evidence>
<keyword evidence="2 5" id="KW-0812">Transmembrane</keyword>
<gene>
    <name evidence="7" type="ORF">IAB04_08165</name>
</gene>
<feature type="transmembrane region" description="Helical" evidence="5">
    <location>
        <begin position="535"/>
        <end position="559"/>
    </location>
</feature>
<dbReference type="InterPro" id="IPR007016">
    <property type="entry name" value="O-antigen_ligase-rel_domated"/>
</dbReference>
<keyword evidence="4 5" id="KW-0472">Membrane</keyword>
<feature type="domain" description="O-antigen ligase-related" evidence="6">
    <location>
        <begin position="417"/>
        <end position="552"/>
    </location>
</feature>
<evidence type="ECO:0000313" key="8">
    <source>
        <dbReference type="Proteomes" id="UP000824111"/>
    </source>
</evidence>
<feature type="transmembrane region" description="Helical" evidence="5">
    <location>
        <begin position="386"/>
        <end position="403"/>
    </location>
</feature>
<reference evidence="7" key="1">
    <citation type="submission" date="2020-10" db="EMBL/GenBank/DDBJ databases">
        <authorList>
            <person name="Gilroy R."/>
        </authorList>
    </citation>
    <scope>NUCLEOTIDE SEQUENCE</scope>
    <source>
        <strain evidence="7">ChiSjej4B22-9803</strain>
    </source>
</reference>
<proteinExistence type="predicted"/>
<protein>
    <submittedName>
        <fullName evidence="7">O-antigen ligase family protein</fullName>
    </submittedName>
</protein>
<comment type="subcellular location">
    <subcellularLocation>
        <location evidence="1">Membrane</location>
        <topology evidence="1">Multi-pass membrane protein</topology>
    </subcellularLocation>
</comment>
<dbReference type="GO" id="GO:0016020">
    <property type="term" value="C:membrane"/>
    <property type="evidence" value="ECO:0007669"/>
    <property type="project" value="UniProtKB-SubCell"/>
</dbReference>
<feature type="transmembrane region" description="Helical" evidence="5">
    <location>
        <begin position="415"/>
        <end position="445"/>
    </location>
</feature>
<dbReference type="Pfam" id="PF04932">
    <property type="entry name" value="Wzy_C"/>
    <property type="match status" value="1"/>
</dbReference>
<organism evidence="7 8">
    <name type="scientific">Candidatus Avimonoglobus intestinipullorum</name>
    <dbReference type="NCBI Taxonomy" id="2840699"/>
    <lineage>
        <taxon>Bacteria</taxon>
        <taxon>Bacillati</taxon>
        <taxon>Bacillota</taxon>
        <taxon>Clostridia</taxon>
        <taxon>Eubacteriales</taxon>
        <taxon>Candidatus Avimonoglobus</taxon>
    </lineage>
</organism>
<name>A0A9D1LWI7_9FIRM</name>
<dbReference type="PANTHER" id="PTHR37422">
    <property type="entry name" value="TEICHURONIC ACID BIOSYNTHESIS PROTEIN TUAE"/>
    <property type="match status" value="1"/>
</dbReference>
<dbReference type="InterPro" id="IPR051533">
    <property type="entry name" value="WaaL-like"/>
</dbReference>
<feature type="transmembrane region" description="Helical" evidence="5">
    <location>
        <begin position="237"/>
        <end position="264"/>
    </location>
</feature>
<feature type="transmembrane region" description="Helical" evidence="5">
    <location>
        <begin position="198"/>
        <end position="231"/>
    </location>
</feature>
<dbReference type="GO" id="GO:0016874">
    <property type="term" value="F:ligase activity"/>
    <property type="evidence" value="ECO:0007669"/>
    <property type="project" value="UniProtKB-KW"/>
</dbReference>
<feature type="transmembrane region" description="Helical" evidence="5">
    <location>
        <begin position="276"/>
        <end position="296"/>
    </location>
</feature>
<feature type="transmembrane region" description="Helical" evidence="5">
    <location>
        <begin position="571"/>
        <end position="589"/>
    </location>
</feature>
<keyword evidence="7" id="KW-0436">Ligase</keyword>
<reference evidence="7" key="2">
    <citation type="journal article" date="2021" name="PeerJ">
        <title>Extensive microbial diversity within the chicken gut microbiome revealed by metagenomics and culture.</title>
        <authorList>
            <person name="Gilroy R."/>
            <person name="Ravi A."/>
            <person name="Getino M."/>
            <person name="Pursley I."/>
            <person name="Horton D.L."/>
            <person name="Alikhan N.F."/>
            <person name="Baker D."/>
            <person name="Gharbi K."/>
            <person name="Hall N."/>
            <person name="Watson M."/>
            <person name="Adriaenssens E.M."/>
            <person name="Foster-Nyarko E."/>
            <person name="Jarju S."/>
            <person name="Secka A."/>
            <person name="Antonio M."/>
            <person name="Oren A."/>
            <person name="Chaudhuri R.R."/>
            <person name="La Ragione R."/>
            <person name="Hildebrand F."/>
            <person name="Pallen M.J."/>
        </authorList>
    </citation>
    <scope>NUCLEOTIDE SEQUENCE</scope>
    <source>
        <strain evidence="7">ChiSjej4B22-9803</strain>
    </source>
</reference>
<dbReference type="Proteomes" id="UP000824111">
    <property type="component" value="Unassembled WGS sequence"/>
</dbReference>
<evidence type="ECO:0000256" key="5">
    <source>
        <dbReference type="SAM" id="Phobius"/>
    </source>
</evidence>
<dbReference type="EMBL" id="DVND01000206">
    <property type="protein sequence ID" value="HIU49329.1"/>
    <property type="molecule type" value="Genomic_DNA"/>
</dbReference>
<evidence type="ECO:0000256" key="3">
    <source>
        <dbReference type="ARBA" id="ARBA00022989"/>
    </source>
</evidence>
<evidence type="ECO:0000256" key="4">
    <source>
        <dbReference type="ARBA" id="ARBA00023136"/>
    </source>
</evidence>
<dbReference type="AlphaFoldDB" id="A0A9D1LWI7"/>
<comment type="caution">
    <text evidence="7">The sequence shown here is derived from an EMBL/GenBank/DDBJ whole genome shotgun (WGS) entry which is preliminary data.</text>
</comment>
<feature type="transmembrane region" description="Helical" evidence="5">
    <location>
        <begin position="302"/>
        <end position="321"/>
    </location>
</feature>
<feature type="transmembrane region" description="Helical" evidence="5">
    <location>
        <begin position="333"/>
        <end position="351"/>
    </location>
</feature>
<keyword evidence="3 5" id="KW-1133">Transmembrane helix</keyword>
<evidence type="ECO:0000256" key="2">
    <source>
        <dbReference type="ARBA" id="ARBA00022692"/>
    </source>
</evidence>
<feature type="transmembrane region" description="Helical" evidence="5">
    <location>
        <begin position="451"/>
        <end position="471"/>
    </location>
</feature>
<sequence length="627" mass="70447">MKNSVIIHFFAVVFRWIAECYNNSGIEKGIDKICNFFVRYADHSAFINTFRNHFMEGNYWRASKTYQFVMLPVKLLKKIGNAAGDRVCAIREKSIGRGFFENFLKVSLRDYGVLLLCLMAGYAVSVYLFGKMGRLDRYIACGGAAVGIVLLFINCSLTDLFRGSIIAKWAGRLFTCYSAEDFDAEVPVYHLKCMPFDIVLMLLLGIFMGYFNPIAALLSFAAASGILLILWKTEIGVFLTVMLAPIMPTMVMVALIGVTVVSFVIRMATNKDMEYVVTPFSMLIFAFLALVVLSGFTSVDMMSSIPIVLVYVMFTFSYMLIVNTIKTRSAWNMLLVLFVLCGALVSLYGIYQNFAGVDTAQSWVDTQMFEDIIVRVYSTFDNPNVLGQYLILMIPVAFAMLLQSKGSGKKIVYTIVNLCMFACLLYTWSRGAWVGAVLSLVFFVLLRDRRWLIICLIGLLLMPSVLPASILERLTSIGNMEDSSTAYRVSVWVASLRMARDYWMSGIGIGFSAFEKIYPAYALNGAGFALHAHNFYIEWVVEMGVLGLLTFLALILTAYKQIAAVREKKSLIRFVTLAMAGALLGYLFQGMAENLWYNYRMVLLFWIYMGILQSGVNISNGKDRVVL</sequence>
<evidence type="ECO:0000256" key="1">
    <source>
        <dbReference type="ARBA" id="ARBA00004141"/>
    </source>
</evidence>